<dbReference type="KEGG" id="mput:MPUT9231_6720"/>
<name>M9WHW3_9MOLU</name>
<accession>M9WHW3</accession>
<proteinExistence type="predicted"/>
<dbReference type="PROSITE" id="PS50206">
    <property type="entry name" value="RHODANESE_3"/>
    <property type="match status" value="1"/>
</dbReference>
<dbReference type="InterPro" id="IPR050229">
    <property type="entry name" value="GlpE_sulfurtransferase"/>
</dbReference>
<dbReference type="InterPro" id="IPR001763">
    <property type="entry name" value="Rhodanese-like_dom"/>
</dbReference>
<dbReference type="EMBL" id="CP004357">
    <property type="protein sequence ID" value="AGJ91065.1"/>
    <property type="molecule type" value="Genomic_DNA"/>
</dbReference>
<feature type="domain" description="Rhodanese" evidence="1">
    <location>
        <begin position="15"/>
        <end position="99"/>
    </location>
</feature>
<evidence type="ECO:0000313" key="3">
    <source>
        <dbReference type="Proteomes" id="UP000012984"/>
    </source>
</evidence>
<dbReference type="PANTHER" id="PTHR43031:SF1">
    <property type="entry name" value="PYRIDINE NUCLEOTIDE-DISULPHIDE OXIDOREDUCTASE"/>
    <property type="match status" value="1"/>
</dbReference>
<sequence>MSKYSISNEEFYQLLGQGWQVIDVRDDYEYRNFKRFEPSLNISYPTVLNNPEFRWPNLDERLIIVCNHGNRSALTARHLRNLGYKNVFVLDHGVYGLDK</sequence>
<dbReference type="HOGENOM" id="CLU_089574_13_2_14"/>
<dbReference type="eggNOG" id="COG0607">
    <property type="taxonomic scope" value="Bacteria"/>
</dbReference>
<dbReference type="CDD" id="cd00158">
    <property type="entry name" value="RHOD"/>
    <property type="match status" value="1"/>
</dbReference>
<dbReference type="InterPro" id="IPR036873">
    <property type="entry name" value="Rhodanese-like_dom_sf"/>
</dbReference>
<evidence type="ECO:0000259" key="1">
    <source>
        <dbReference type="PROSITE" id="PS50206"/>
    </source>
</evidence>
<keyword evidence="3" id="KW-1185">Reference proteome</keyword>
<evidence type="ECO:0000313" key="2">
    <source>
        <dbReference type="EMBL" id="AGJ91065.1"/>
    </source>
</evidence>
<gene>
    <name evidence="2" type="ORF">MPUT9231_6720</name>
</gene>
<dbReference type="PANTHER" id="PTHR43031">
    <property type="entry name" value="FAD-DEPENDENT OXIDOREDUCTASE"/>
    <property type="match status" value="1"/>
</dbReference>
<dbReference type="Proteomes" id="UP000012984">
    <property type="component" value="Chromosome"/>
</dbReference>
<dbReference type="Pfam" id="PF00581">
    <property type="entry name" value="Rhodanese"/>
    <property type="match status" value="1"/>
</dbReference>
<protein>
    <recommendedName>
        <fullName evidence="1">Rhodanese domain-containing protein</fullName>
    </recommendedName>
</protein>
<dbReference type="SUPFAM" id="SSF52821">
    <property type="entry name" value="Rhodanese/Cell cycle control phosphatase"/>
    <property type="match status" value="1"/>
</dbReference>
<dbReference type="OrthoDB" id="399039at2"/>
<dbReference type="PATRIC" id="fig|1292033.3.peg.660"/>
<organism evidence="2 3">
    <name type="scientific">Mycoplasma putrefaciens Mput9231</name>
    <dbReference type="NCBI Taxonomy" id="1292033"/>
    <lineage>
        <taxon>Bacteria</taxon>
        <taxon>Bacillati</taxon>
        <taxon>Mycoplasmatota</taxon>
        <taxon>Mollicutes</taxon>
        <taxon>Mycoplasmataceae</taxon>
        <taxon>Mycoplasma</taxon>
    </lineage>
</organism>
<dbReference type="Gene3D" id="3.40.250.10">
    <property type="entry name" value="Rhodanese-like domain"/>
    <property type="match status" value="1"/>
</dbReference>
<dbReference type="RefSeq" id="WP_015587591.1">
    <property type="nucleotide sequence ID" value="NC_021083.1"/>
</dbReference>
<reference evidence="2 3" key="1">
    <citation type="journal article" date="2013" name="Genome Announc.">
        <title>Complete Genome Sequence of Mycoplasma putrefaciens Strain 9231, One of the Agents of Contagious Agalactia in Goats.</title>
        <authorList>
            <person name="Dupuy V."/>
            <person name="Sirand-Pugnet P."/>
            <person name="Baranowski E."/>
            <person name="Barre A."/>
            <person name="Breton M."/>
            <person name="Couture C."/>
            <person name="Dordet-Frisoni E."/>
            <person name="Gaurivaud P."/>
            <person name="Jacob D."/>
            <person name="Lemaitre C."/>
            <person name="Manso-Silvan L."/>
            <person name="Nikolski M."/>
            <person name="Nouvel L.X."/>
            <person name="Poumarat F."/>
            <person name="Tardy F."/>
            <person name="Thebault P."/>
            <person name="Theil S."/>
            <person name="Citti C."/>
            <person name="Blanchard A."/>
            <person name="Thiaucourt F."/>
        </authorList>
    </citation>
    <scope>NUCLEOTIDE SEQUENCE [LARGE SCALE GENOMIC DNA]</scope>
    <source>
        <strain evidence="2">Mput9231</strain>
    </source>
</reference>
<dbReference type="AlphaFoldDB" id="M9WHW3"/>
<dbReference type="SMART" id="SM00450">
    <property type="entry name" value="RHOD"/>
    <property type="match status" value="1"/>
</dbReference>